<evidence type="ECO:0000313" key="2">
    <source>
        <dbReference type="Proteomes" id="UP000271162"/>
    </source>
</evidence>
<reference evidence="3" key="1">
    <citation type="submission" date="2017-02" db="UniProtKB">
        <authorList>
            <consortium name="WormBaseParasite"/>
        </authorList>
    </citation>
    <scope>IDENTIFICATION</scope>
</reference>
<organism evidence="3">
    <name type="scientific">Nippostrongylus brasiliensis</name>
    <name type="common">Rat hookworm</name>
    <dbReference type="NCBI Taxonomy" id="27835"/>
    <lineage>
        <taxon>Eukaryota</taxon>
        <taxon>Metazoa</taxon>
        <taxon>Ecdysozoa</taxon>
        <taxon>Nematoda</taxon>
        <taxon>Chromadorea</taxon>
        <taxon>Rhabditida</taxon>
        <taxon>Rhabditina</taxon>
        <taxon>Rhabditomorpha</taxon>
        <taxon>Strongyloidea</taxon>
        <taxon>Heligmosomidae</taxon>
        <taxon>Nippostrongylus</taxon>
    </lineage>
</organism>
<dbReference type="WBParaSite" id="NBR_0000462801-mRNA-1">
    <property type="protein sequence ID" value="NBR_0000462801-mRNA-1"/>
    <property type="gene ID" value="NBR_0000462801"/>
</dbReference>
<keyword evidence="2" id="KW-1185">Reference proteome</keyword>
<accession>A0A0N4XQ26</accession>
<gene>
    <name evidence="1" type="ORF">NBR_LOCUS4629</name>
</gene>
<dbReference type="AlphaFoldDB" id="A0A0N4XQ26"/>
<protein>
    <submittedName>
        <fullName evidence="3">WS_DGAT_C domain-containing protein</fullName>
    </submittedName>
</protein>
<proteinExistence type="predicted"/>
<evidence type="ECO:0000313" key="1">
    <source>
        <dbReference type="EMBL" id="VDL68218.1"/>
    </source>
</evidence>
<dbReference type="EMBL" id="UYSL01009076">
    <property type="protein sequence ID" value="VDL68218.1"/>
    <property type="molecule type" value="Genomic_DNA"/>
</dbReference>
<sequence>MLTSRFRILLRPIYATPDNVKAITLSIMVSTKKNYQLKWTTNVFPLLHNLLVGSIGGDAVVERYGIGDAFEHDREVGVAGNIASDAKVVRETLKTYFCVRDNVR</sequence>
<reference evidence="1 2" key="2">
    <citation type="submission" date="2018-11" db="EMBL/GenBank/DDBJ databases">
        <authorList>
            <consortium name="Pathogen Informatics"/>
        </authorList>
    </citation>
    <scope>NUCLEOTIDE SEQUENCE [LARGE SCALE GENOMIC DNA]</scope>
</reference>
<dbReference type="Proteomes" id="UP000271162">
    <property type="component" value="Unassembled WGS sequence"/>
</dbReference>
<evidence type="ECO:0000313" key="3">
    <source>
        <dbReference type="WBParaSite" id="NBR_0000462801-mRNA-1"/>
    </source>
</evidence>
<name>A0A0N4XQ26_NIPBR</name>